<dbReference type="Gene3D" id="3.40.50.2300">
    <property type="match status" value="1"/>
</dbReference>
<name>A0A7K1ST34_9SPHI</name>
<dbReference type="RefSeq" id="WP_157563989.1">
    <property type="nucleotide sequence ID" value="NZ_WPIK01000002.1"/>
</dbReference>
<dbReference type="SMART" id="SM00388">
    <property type="entry name" value="HisKA"/>
    <property type="match status" value="1"/>
</dbReference>
<dbReference type="Gene3D" id="3.30.565.10">
    <property type="entry name" value="Histidine kinase-like ATPase, C-terminal domain"/>
    <property type="match status" value="1"/>
</dbReference>
<dbReference type="SMART" id="SM00448">
    <property type="entry name" value="REC"/>
    <property type="match status" value="1"/>
</dbReference>
<dbReference type="EMBL" id="WPIK01000002">
    <property type="protein sequence ID" value="MVN20461.1"/>
    <property type="molecule type" value="Genomic_DNA"/>
</dbReference>
<reference evidence="12 13" key="1">
    <citation type="submission" date="2019-12" db="EMBL/GenBank/DDBJ databases">
        <title>Mucilaginibacter sp. HMF7410 genome sequencing and assembly.</title>
        <authorList>
            <person name="Kang H."/>
            <person name="Cha I."/>
            <person name="Kim H."/>
            <person name="Joh K."/>
        </authorList>
    </citation>
    <scope>NUCLEOTIDE SEQUENCE [LARGE SCALE GENOMIC DNA]</scope>
    <source>
        <strain evidence="12 13">HMF7410</strain>
    </source>
</reference>
<feature type="modified residue" description="4-aspartylphosphate" evidence="7">
    <location>
        <position position="1167"/>
    </location>
</feature>
<evidence type="ECO:0000259" key="9">
    <source>
        <dbReference type="PROSITE" id="PS01124"/>
    </source>
</evidence>
<dbReference type="FunFam" id="1.10.287.130:FF:000045">
    <property type="entry name" value="Two-component system sensor histidine kinase/response regulator"/>
    <property type="match status" value="1"/>
</dbReference>
<dbReference type="CDD" id="cd17574">
    <property type="entry name" value="REC_OmpR"/>
    <property type="match status" value="1"/>
</dbReference>
<dbReference type="Pfam" id="PF12833">
    <property type="entry name" value="HTH_18"/>
    <property type="match status" value="1"/>
</dbReference>
<dbReference type="Proteomes" id="UP000462014">
    <property type="component" value="Unassembled WGS sequence"/>
</dbReference>
<comment type="caution">
    <text evidence="12">The sequence shown here is derived from an EMBL/GenBank/DDBJ whole genome shotgun (WGS) entry which is preliminary data.</text>
</comment>
<dbReference type="SUPFAM" id="SSF52172">
    <property type="entry name" value="CheY-like"/>
    <property type="match status" value="1"/>
</dbReference>
<dbReference type="Gene3D" id="2.130.10.10">
    <property type="entry name" value="YVTN repeat-like/Quinoprotein amine dehydrogenase"/>
    <property type="match status" value="3"/>
</dbReference>
<dbReference type="EC" id="2.7.13.3" evidence="2"/>
<keyword evidence="8" id="KW-0812">Transmembrane</keyword>
<dbReference type="InterPro" id="IPR015943">
    <property type="entry name" value="WD40/YVTN_repeat-like_dom_sf"/>
</dbReference>
<dbReference type="InterPro" id="IPR003594">
    <property type="entry name" value="HATPase_dom"/>
</dbReference>
<feature type="domain" description="Response regulatory" evidence="11">
    <location>
        <begin position="1119"/>
        <end position="1234"/>
    </location>
</feature>
<dbReference type="Pfam" id="PF00072">
    <property type="entry name" value="Response_reg"/>
    <property type="match status" value="1"/>
</dbReference>
<dbReference type="PROSITE" id="PS00041">
    <property type="entry name" value="HTH_ARAC_FAMILY_1"/>
    <property type="match status" value="1"/>
</dbReference>
<evidence type="ECO:0000259" key="11">
    <source>
        <dbReference type="PROSITE" id="PS50110"/>
    </source>
</evidence>
<dbReference type="InterPro" id="IPR036097">
    <property type="entry name" value="HisK_dim/P_sf"/>
</dbReference>
<keyword evidence="4" id="KW-0805">Transcription regulation</keyword>
<dbReference type="InterPro" id="IPR005467">
    <property type="entry name" value="His_kinase_dom"/>
</dbReference>
<dbReference type="SUPFAM" id="SSF50998">
    <property type="entry name" value="Quinoprotein alcohol dehydrogenase-like"/>
    <property type="match status" value="1"/>
</dbReference>
<dbReference type="SUPFAM" id="SSF46689">
    <property type="entry name" value="Homeodomain-like"/>
    <property type="match status" value="1"/>
</dbReference>
<keyword evidence="8" id="KW-1133">Transmembrane helix</keyword>
<dbReference type="InterPro" id="IPR013783">
    <property type="entry name" value="Ig-like_fold"/>
</dbReference>
<dbReference type="InterPro" id="IPR001789">
    <property type="entry name" value="Sig_transdc_resp-reg_receiver"/>
</dbReference>
<dbReference type="FunFam" id="2.60.40.10:FF:000791">
    <property type="entry name" value="Two-component system sensor histidine kinase/response regulator"/>
    <property type="match status" value="1"/>
</dbReference>
<sequence>MKKFFILVILQFILLNTSFGQLSFDHISVSNGLSQSTVLSILKDSRGYMWFGTRDRLNRYDARNIKIYNYDYRDTTSISCSDYVFFVFEDREKHLWIGTSKGLNRYIPESDSFERLIHKDSNPKSLMGKNIRCTYQDRSGRIWFGSERGLNMLSFSSSRKFTHFVKATANGPGLAGNQIESLFEDRDGNMWVGTNEGLTLMSLKNGHYAFKNFISSKTDPNGLDGNFVQAIAQDSQGNICIGTQTGGVNIFDPKTQAFTHLKHDPANNNSLINNDIRKIVNRNGVLWIATMNGLNLYDESKKEFKLYQHDIESRNSLSDNSIKEIYFDNNGTAWIGTMFGGVNIIHPNTIPFNVYQASKYKNSISGNVVSTIIADAKQNLWIGTEGNGLNYYDKTKQVFKHYINDPSEEGSIRTNFIKAIYRDKANNIWVGLHQGGLELFQPSSATFKHYRHNATNPYSISSDIVSCILEDSFNRFWVGTSKGLDIFDKKQQQFRTYLNNPSTHLYLSNIAIRCIYEDRHHQIWVGTSDGLGILKPGATSFSTFKTSESDATSLKAGYINCVKEDNDGTIWVGSFHGGLSRYDNLKQTFRTYKIKDGLPSDNVLNIQPADGNYLWISTDNGLSKFNTFTGRFKNYNVKDGLPTNEFNYNSSFKDADGNLYFGTYNGLISFSPKQIKENVIAPPVLFTSLKLFNQPVGIADKTKLLQKDISLTREITFTHDQNVFSLDFTALNYDKPGRNQYMYKLQGFEKNWNSVKIPTATYTNLPVGEYDFLVKSSNNDGLWSSRAASLHIVILPPIWKTWWACCFYILSFAGILFLVIRFFRRQARLERDLYYEHLNYERQQEVHQMKLDFFTKVSHEIRTPLTLILTPVEKLIDVTLDNPLVGRQLTYVKQNADRLLRLVNELLDFRKIETGHLKLHVSGHEIVKFCQDIFFSFERLSLVKNISYQFKQEIDATTVYFDPAQFEKVLFNILSNAFKFTPVEGTVTFSVNEDQDYVNIIISDNGPGIAKDVQLLIFDNFYQAQNNTTPGWGIGLALVKNIVDLHKGKVSVESELATDTCPGKTVFTISLLKGKAHFDASELDDSPAGDYALQQQVNTPALMPRAEDIEVPNTQQKQTVLLVEDNNEVRGLIKESLAGLYVIHESTNGAQGWEAACQIIPDLIISDITMPVMDGLEFCSKIKADERTNHIPVILLTAKATYVHQVNGLETGADAYITKPFRMQMLELTIRNLIMTRQFMRKKFTQQLTLMPKNKLIGSPDEKFLNKLMAIVETHMEDSEFDVVKLTKEIGMSQSILYRKVKALTDMNITDFIKSTRLKQAAALLAQNKLSIAEVAYAVGFNDRKYFSKEFKKQFGKTPSEYMDQVGA</sequence>
<evidence type="ECO:0000256" key="1">
    <source>
        <dbReference type="ARBA" id="ARBA00000085"/>
    </source>
</evidence>
<dbReference type="PRINTS" id="PR00344">
    <property type="entry name" value="BCTRLSENSOR"/>
</dbReference>
<dbReference type="PANTHER" id="PTHR43547:SF2">
    <property type="entry name" value="HYBRID SIGNAL TRANSDUCTION HISTIDINE KINASE C"/>
    <property type="match status" value="1"/>
</dbReference>
<dbReference type="InterPro" id="IPR011047">
    <property type="entry name" value="Quinoprotein_ADH-like_sf"/>
</dbReference>
<dbReference type="PROSITE" id="PS01124">
    <property type="entry name" value="HTH_ARAC_FAMILY_2"/>
    <property type="match status" value="1"/>
</dbReference>
<dbReference type="InterPro" id="IPR018060">
    <property type="entry name" value="HTH_AraC"/>
</dbReference>
<dbReference type="Gene3D" id="1.10.10.60">
    <property type="entry name" value="Homeodomain-like"/>
    <property type="match status" value="1"/>
</dbReference>
<dbReference type="Pfam" id="PF00512">
    <property type="entry name" value="HisKA"/>
    <property type="match status" value="1"/>
</dbReference>
<feature type="domain" description="Histidine kinase" evidence="10">
    <location>
        <begin position="856"/>
        <end position="1075"/>
    </location>
</feature>
<dbReference type="InterPro" id="IPR004358">
    <property type="entry name" value="Sig_transdc_His_kin-like_C"/>
</dbReference>
<dbReference type="InterPro" id="IPR009057">
    <property type="entry name" value="Homeodomain-like_sf"/>
</dbReference>
<dbReference type="GO" id="GO:0003700">
    <property type="term" value="F:DNA-binding transcription factor activity"/>
    <property type="evidence" value="ECO:0007669"/>
    <property type="project" value="InterPro"/>
</dbReference>
<dbReference type="Gene3D" id="2.60.40.10">
    <property type="entry name" value="Immunoglobulins"/>
    <property type="match status" value="1"/>
</dbReference>
<dbReference type="Pfam" id="PF07494">
    <property type="entry name" value="Reg_prop"/>
    <property type="match status" value="8"/>
</dbReference>
<dbReference type="InterPro" id="IPR018062">
    <property type="entry name" value="HTH_AraC-typ_CS"/>
</dbReference>
<dbReference type="PANTHER" id="PTHR43547">
    <property type="entry name" value="TWO-COMPONENT HISTIDINE KINASE"/>
    <property type="match status" value="1"/>
</dbReference>
<dbReference type="SMART" id="SM00387">
    <property type="entry name" value="HATPase_c"/>
    <property type="match status" value="1"/>
</dbReference>
<evidence type="ECO:0000256" key="2">
    <source>
        <dbReference type="ARBA" id="ARBA00012438"/>
    </source>
</evidence>
<accession>A0A7K1ST34</accession>
<feature type="transmembrane region" description="Helical" evidence="8">
    <location>
        <begin position="801"/>
        <end position="823"/>
    </location>
</feature>
<evidence type="ECO:0000256" key="5">
    <source>
        <dbReference type="ARBA" id="ARBA00023125"/>
    </source>
</evidence>
<dbReference type="Gene3D" id="1.10.287.130">
    <property type="match status" value="1"/>
</dbReference>
<evidence type="ECO:0000313" key="13">
    <source>
        <dbReference type="Proteomes" id="UP000462014"/>
    </source>
</evidence>
<dbReference type="Pfam" id="PF07495">
    <property type="entry name" value="Y_Y_Y"/>
    <property type="match status" value="1"/>
</dbReference>
<feature type="domain" description="HTH araC/xylS-type" evidence="9">
    <location>
        <begin position="1266"/>
        <end position="1365"/>
    </location>
</feature>
<dbReference type="SUPFAM" id="SSF47384">
    <property type="entry name" value="Homodimeric domain of signal transducing histidine kinase"/>
    <property type="match status" value="1"/>
</dbReference>
<evidence type="ECO:0000256" key="6">
    <source>
        <dbReference type="ARBA" id="ARBA00023163"/>
    </source>
</evidence>
<gene>
    <name evidence="12" type="ORF">GO621_02795</name>
</gene>
<dbReference type="InterPro" id="IPR036890">
    <property type="entry name" value="HATPase_C_sf"/>
</dbReference>
<dbReference type="InterPro" id="IPR003661">
    <property type="entry name" value="HisK_dim/P_dom"/>
</dbReference>
<dbReference type="CDD" id="cd00082">
    <property type="entry name" value="HisKA"/>
    <property type="match status" value="1"/>
</dbReference>
<evidence type="ECO:0000256" key="4">
    <source>
        <dbReference type="ARBA" id="ARBA00023015"/>
    </source>
</evidence>
<dbReference type="InterPro" id="IPR011123">
    <property type="entry name" value="Y_Y_Y"/>
</dbReference>
<dbReference type="InterPro" id="IPR011110">
    <property type="entry name" value="Reg_prop"/>
</dbReference>
<organism evidence="12 13">
    <name type="scientific">Mucilaginibacter arboris</name>
    <dbReference type="NCBI Taxonomy" id="2682090"/>
    <lineage>
        <taxon>Bacteria</taxon>
        <taxon>Pseudomonadati</taxon>
        <taxon>Bacteroidota</taxon>
        <taxon>Sphingobacteriia</taxon>
        <taxon>Sphingobacteriales</taxon>
        <taxon>Sphingobacteriaceae</taxon>
        <taxon>Mucilaginibacter</taxon>
    </lineage>
</organism>
<dbReference type="InterPro" id="IPR011006">
    <property type="entry name" value="CheY-like_superfamily"/>
</dbReference>
<evidence type="ECO:0000256" key="7">
    <source>
        <dbReference type="PROSITE-ProRule" id="PRU00169"/>
    </source>
</evidence>
<proteinExistence type="predicted"/>
<dbReference type="SUPFAM" id="SSF55874">
    <property type="entry name" value="ATPase domain of HSP90 chaperone/DNA topoisomerase II/histidine kinase"/>
    <property type="match status" value="1"/>
</dbReference>
<keyword evidence="6" id="KW-0804">Transcription</keyword>
<dbReference type="SMART" id="SM00342">
    <property type="entry name" value="HTH_ARAC"/>
    <property type="match status" value="1"/>
</dbReference>
<dbReference type="PROSITE" id="PS50109">
    <property type="entry name" value="HIS_KIN"/>
    <property type="match status" value="1"/>
</dbReference>
<dbReference type="GO" id="GO:0000155">
    <property type="term" value="F:phosphorelay sensor kinase activity"/>
    <property type="evidence" value="ECO:0007669"/>
    <property type="project" value="InterPro"/>
</dbReference>
<comment type="catalytic activity">
    <reaction evidence="1">
        <text>ATP + protein L-histidine = ADP + protein N-phospho-L-histidine.</text>
        <dbReference type="EC" id="2.7.13.3"/>
    </reaction>
</comment>
<evidence type="ECO:0000259" key="10">
    <source>
        <dbReference type="PROSITE" id="PS50109"/>
    </source>
</evidence>
<evidence type="ECO:0000313" key="12">
    <source>
        <dbReference type="EMBL" id="MVN20461.1"/>
    </source>
</evidence>
<protein>
    <recommendedName>
        <fullName evidence="2">histidine kinase</fullName>
        <ecNumber evidence="2">2.7.13.3</ecNumber>
    </recommendedName>
</protein>
<keyword evidence="8" id="KW-0472">Membrane</keyword>
<keyword evidence="5" id="KW-0238">DNA-binding</keyword>
<keyword evidence="3 7" id="KW-0597">Phosphoprotein</keyword>
<dbReference type="Pfam" id="PF02518">
    <property type="entry name" value="HATPase_c"/>
    <property type="match status" value="1"/>
</dbReference>
<keyword evidence="13" id="KW-1185">Reference proteome</keyword>
<dbReference type="PROSITE" id="PS50110">
    <property type="entry name" value="RESPONSE_REGULATORY"/>
    <property type="match status" value="1"/>
</dbReference>
<evidence type="ECO:0000256" key="3">
    <source>
        <dbReference type="ARBA" id="ARBA00022553"/>
    </source>
</evidence>
<dbReference type="GO" id="GO:0043565">
    <property type="term" value="F:sequence-specific DNA binding"/>
    <property type="evidence" value="ECO:0007669"/>
    <property type="project" value="InterPro"/>
</dbReference>
<dbReference type="SUPFAM" id="SSF63829">
    <property type="entry name" value="Calcium-dependent phosphotriesterase"/>
    <property type="match status" value="2"/>
</dbReference>
<evidence type="ECO:0000256" key="8">
    <source>
        <dbReference type="SAM" id="Phobius"/>
    </source>
</evidence>